<feature type="compositionally biased region" description="Polar residues" evidence="1">
    <location>
        <begin position="7"/>
        <end position="17"/>
    </location>
</feature>
<evidence type="ECO:0000313" key="2">
    <source>
        <dbReference type="Proteomes" id="UP000887578"/>
    </source>
</evidence>
<name>A0A914PMT1_9BILA</name>
<evidence type="ECO:0000313" key="3">
    <source>
        <dbReference type="WBParaSite" id="PDA_v2.g19326.t1"/>
    </source>
</evidence>
<organism evidence="2 3">
    <name type="scientific">Panagrolaimus davidi</name>
    <dbReference type="NCBI Taxonomy" id="227884"/>
    <lineage>
        <taxon>Eukaryota</taxon>
        <taxon>Metazoa</taxon>
        <taxon>Ecdysozoa</taxon>
        <taxon>Nematoda</taxon>
        <taxon>Chromadorea</taxon>
        <taxon>Rhabditida</taxon>
        <taxon>Tylenchina</taxon>
        <taxon>Panagrolaimomorpha</taxon>
        <taxon>Panagrolaimoidea</taxon>
        <taxon>Panagrolaimidae</taxon>
        <taxon>Panagrolaimus</taxon>
    </lineage>
</organism>
<proteinExistence type="predicted"/>
<evidence type="ECO:0000256" key="1">
    <source>
        <dbReference type="SAM" id="MobiDB-lite"/>
    </source>
</evidence>
<keyword evidence="2" id="KW-1185">Reference proteome</keyword>
<dbReference type="WBParaSite" id="PDA_v2.g19326.t1">
    <property type="protein sequence ID" value="PDA_v2.g19326.t1"/>
    <property type="gene ID" value="PDA_v2.g19326"/>
</dbReference>
<dbReference type="Proteomes" id="UP000887578">
    <property type="component" value="Unplaced"/>
</dbReference>
<dbReference type="AlphaFoldDB" id="A0A914PMT1"/>
<reference evidence="3" key="1">
    <citation type="submission" date="2022-11" db="UniProtKB">
        <authorList>
            <consortium name="WormBaseParasite"/>
        </authorList>
    </citation>
    <scope>IDENTIFICATION</scope>
</reference>
<accession>A0A914PMT1</accession>
<feature type="region of interest" description="Disordered" evidence="1">
    <location>
        <begin position="1"/>
        <end position="38"/>
    </location>
</feature>
<protein>
    <submittedName>
        <fullName evidence="3">Uncharacterized protein</fullName>
    </submittedName>
</protein>
<sequence length="130" mass="14183">MSEHSRQQQFQTPSPSGTPLAALPEKSTSTGTEKSKTQFYSIVQPAPLPSEPPTTLHTPPGPYEIVAPSMMTNNAAVVAALEGKCEFPKNKMIMNLAKDINERGQQLEKQPYYVGMLNADHVAVDKLNLC</sequence>